<dbReference type="SUPFAM" id="SSF56784">
    <property type="entry name" value="HAD-like"/>
    <property type="match status" value="1"/>
</dbReference>
<organism evidence="1 2">
    <name type="scientific">Hyphomonas chukchiensis</name>
    <dbReference type="NCBI Taxonomy" id="1280947"/>
    <lineage>
        <taxon>Bacteria</taxon>
        <taxon>Pseudomonadati</taxon>
        <taxon>Pseudomonadota</taxon>
        <taxon>Alphaproteobacteria</taxon>
        <taxon>Hyphomonadales</taxon>
        <taxon>Hyphomonadaceae</taxon>
        <taxon>Hyphomonas</taxon>
    </lineage>
</organism>
<sequence>MSQSERSLIVDIDGTLCPIKASGDTYESLVPYSDIIESLREYQAEGFRIVLYTARNMRTHDGNLGLINKFTAPVLLKWLDHWQVPYDEILFGKPWPGSDGFYLDDRSVRPGEFLTHDHQGLLDIIERDRQQAKALREGQGEDLNIVITMAGLGSRFKKAGYTVEKYEIEVHEKTLFEWSLKSLEGFMSPRSRVIFVTLQATESGPFIERMCSHLGIKKWRIVELPSLTDGQATSAMAAEPHWNPDAPLLVYNIDTFVQPEALVPASIPAGADGWIPCFRADGDHWSFVDVGEDGRATDVAEKRRISENATIGLYWFKSAMLYAQYYGTHFAAPDGEEAGEKYIAPMYRSMIADGLGIYISDVPTSSVHCLGTPDEVDQFKHSKIS</sequence>
<dbReference type="Proteomes" id="UP000027190">
    <property type="component" value="Unassembled WGS sequence"/>
</dbReference>
<dbReference type="CDD" id="cd04183">
    <property type="entry name" value="GT2_BcE_like"/>
    <property type="match status" value="1"/>
</dbReference>
<dbReference type="InterPro" id="IPR029044">
    <property type="entry name" value="Nucleotide-diphossugar_trans"/>
</dbReference>
<dbReference type="SUPFAM" id="SSF53448">
    <property type="entry name" value="Nucleotide-diphospho-sugar transferases"/>
    <property type="match status" value="1"/>
</dbReference>
<accession>A0A062UGP8</accession>
<protein>
    <recommendedName>
        <fullName evidence="3">Nucleotidyl transferase domain-containing protein</fullName>
    </recommendedName>
</protein>
<keyword evidence="2" id="KW-1185">Reference proteome</keyword>
<comment type="caution">
    <text evidence="1">The sequence shown here is derived from an EMBL/GenBank/DDBJ whole genome shotgun (WGS) entry which is preliminary data.</text>
</comment>
<dbReference type="eggNOG" id="COG1209">
    <property type="taxonomic scope" value="Bacteria"/>
</dbReference>
<proteinExistence type="predicted"/>
<dbReference type="InterPro" id="IPR023214">
    <property type="entry name" value="HAD_sf"/>
</dbReference>
<dbReference type="eggNOG" id="COG0241">
    <property type="taxonomic scope" value="Bacteria"/>
</dbReference>
<evidence type="ECO:0000313" key="1">
    <source>
        <dbReference type="EMBL" id="KCZ56888.1"/>
    </source>
</evidence>
<dbReference type="InterPro" id="IPR036412">
    <property type="entry name" value="HAD-like_sf"/>
</dbReference>
<dbReference type="Gene3D" id="3.40.50.1000">
    <property type="entry name" value="HAD superfamily/HAD-like"/>
    <property type="match status" value="1"/>
</dbReference>
<evidence type="ECO:0008006" key="3">
    <source>
        <dbReference type="Google" id="ProtNLM"/>
    </source>
</evidence>
<dbReference type="EMBL" id="AWFG01000038">
    <property type="protein sequence ID" value="KCZ56888.1"/>
    <property type="molecule type" value="Genomic_DNA"/>
</dbReference>
<dbReference type="PATRIC" id="fig|1280947.3.peg.2471"/>
<evidence type="ECO:0000313" key="2">
    <source>
        <dbReference type="Proteomes" id="UP000027190"/>
    </source>
</evidence>
<dbReference type="AlphaFoldDB" id="A0A062UGP8"/>
<dbReference type="Gene3D" id="3.90.550.10">
    <property type="entry name" value="Spore Coat Polysaccharide Biosynthesis Protein SpsA, Chain A"/>
    <property type="match status" value="1"/>
</dbReference>
<gene>
    <name evidence="1" type="ORF">HY30_18120</name>
</gene>
<name>A0A062UGP8_9PROT</name>
<reference evidence="1 2" key="1">
    <citation type="journal article" date="2014" name="Antonie Van Leeuwenhoek">
        <title>Hyphomonas beringensis sp. nov. and Hyphomonas chukchiensis sp. nov., isolated from surface seawater of the Bering Sea and Chukchi Sea.</title>
        <authorList>
            <person name="Li C."/>
            <person name="Lai Q."/>
            <person name="Li G."/>
            <person name="Dong C."/>
            <person name="Wang J."/>
            <person name="Liao Y."/>
            <person name="Shao Z."/>
        </authorList>
    </citation>
    <scope>NUCLEOTIDE SEQUENCE [LARGE SCALE GENOMIC DNA]</scope>
    <source>
        <strain evidence="1 2">BH-BN04-4</strain>
    </source>
</reference>
<dbReference type="STRING" id="1280947.HY30_18120"/>
<dbReference type="RefSeq" id="WP_206741468.1">
    <property type="nucleotide sequence ID" value="NZ_AWFG01000038.1"/>
</dbReference>